<dbReference type="RefSeq" id="WP_154583257.1">
    <property type="nucleotide sequence ID" value="NZ_JZIW01000001.1"/>
</dbReference>
<protein>
    <recommendedName>
        <fullName evidence="3">Helix-turn-helix domain-containing protein</fullName>
    </recommendedName>
</protein>
<dbReference type="Proteomes" id="UP000037632">
    <property type="component" value="Unassembled WGS sequence"/>
</dbReference>
<evidence type="ECO:0000313" key="2">
    <source>
        <dbReference type="Proteomes" id="UP000037632"/>
    </source>
</evidence>
<comment type="caution">
    <text evidence="1">The sequence shown here is derived from an EMBL/GenBank/DDBJ whole genome shotgun (WGS) entry which is preliminary data.</text>
</comment>
<evidence type="ECO:0008006" key="3">
    <source>
        <dbReference type="Google" id="ProtNLM"/>
    </source>
</evidence>
<dbReference type="EMBL" id="JZIW01000001">
    <property type="protein sequence ID" value="KOO84174.1"/>
    <property type="molecule type" value="Genomic_DNA"/>
</dbReference>
<sequence length="126" mass="13788">MGIRTGTLRRWVREGCPVVVRGRRGRGQAALVDPQQVREWREAGAREQAALALAGAVPLVLAGATVEAWRCANGLDKRRLAGVLAATWYMQTTGLLDYLREQCPSVPDVGTDSVPHEIETLQKIAR</sequence>
<reference evidence="1 2" key="1">
    <citation type="journal article" date="2015" name="Antimicrob. Agents Chemother.">
        <title>Whole-Genome Sequencing Identifies Emergence of a Quinolone Resistance Mutation in a Case of Stenotrophomonas maltophilia Bacteremia.</title>
        <authorList>
            <person name="Pak T.R."/>
            <person name="Altman D.R."/>
            <person name="Attie O."/>
            <person name="Sebra R."/>
            <person name="Hamula C.L."/>
            <person name="Lewis M."/>
            <person name="Deikus G."/>
            <person name="Newman L.C."/>
            <person name="Fang G."/>
            <person name="Hand J."/>
            <person name="Papel G."/>
            <person name="Wallach F."/>
            <person name="Schadt E.E."/>
            <person name="Huprikar S."/>
            <person name="van Bakel H."/>
            <person name="Kasarskis A."/>
            <person name="Bashir A."/>
        </authorList>
    </citation>
    <scope>NUCLEOTIDE SEQUENCE [LARGE SCALE GENOMIC DNA]</scope>
    <source>
        <strain evidence="1 2">ISMMS6</strain>
    </source>
</reference>
<dbReference type="Gene3D" id="1.10.10.10">
    <property type="entry name" value="Winged helix-like DNA-binding domain superfamily/Winged helix DNA-binding domain"/>
    <property type="match status" value="1"/>
</dbReference>
<dbReference type="AlphaFoldDB" id="A0AB34TM38"/>
<organism evidence="1 2">
    <name type="scientific">Stenotrophomonas maltophilia</name>
    <name type="common">Pseudomonas maltophilia</name>
    <name type="synonym">Xanthomonas maltophilia</name>
    <dbReference type="NCBI Taxonomy" id="40324"/>
    <lineage>
        <taxon>Bacteria</taxon>
        <taxon>Pseudomonadati</taxon>
        <taxon>Pseudomonadota</taxon>
        <taxon>Gammaproteobacteria</taxon>
        <taxon>Lysobacterales</taxon>
        <taxon>Lysobacteraceae</taxon>
        <taxon>Stenotrophomonas</taxon>
        <taxon>Stenotrophomonas maltophilia group</taxon>
    </lineage>
</organism>
<gene>
    <name evidence="1" type="ORF">VL23_13745</name>
</gene>
<name>A0AB34TM38_STEMA</name>
<dbReference type="InterPro" id="IPR036388">
    <property type="entry name" value="WH-like_DNA-bd_sf"/>
</dbReference>
<evidence type="ECO:0000313" key="1">
    <source>
        <dbReference type="EMBL" id="KOO84174.1"/>
    </source>
</evidence>
<accession>A0AB34TM38</accession>
<proteinExistence type="predicted"/>